<comment type="subcellular location">
    <subcellularLocation>
        <location evidence="1">Secreted</location>
    </subcellularLocation>
</comment>
<dbReference type="PANTHER" id="PTHR38340">
    <property type="entry name" value="S-LAYER PROTEIN"/>
    <property type="match status" value="1"/>
</dbReference>
<dbReference type="PROSITE" id="PS00330">
    <property type="entry name" value="HEMOLYSIN_CALCIUM"/>
    <property type="match status" value="2"/>
</dbReference>
<dbReference type="SUPFAM" id="SSF51120">
    <property type="entry name" value="beta-Roll"/>
    <property type="match status" value="2"/>
</dbReference>
<proteinExistence type="predicted"/>
<reference evidence="4" key="1">
    <citation type="submission" date="2021-02" db="EMBL/GenBank/DDBJ databases">
        <title>Rhodobacter shimadae sp. nov., an aerobic anoxygenic phototrophic bacterium isolated from a hot spring.</title>
        <authorList>
            <person name="Muramatsu S."/>
            <person name="Haruta S."/>
            <person name="Hirose S."/>
            <person name="Hanada S."/>
        </authorList>
    </citation>
    <scope>NUCLEOTIDE SEQUENCE</scope>
    <source>
        <strain evidence="4">N10</strain>
    </source>
</reference>
<dbReference type="InterPro" id="IPR018511">
    <property type="entry name" value="Hemolysin-typ_Ca-bd_CS"/>
</dbReference>
<keyword evidence="5" id="KW-1185">Reference proteome</keyword>
<evidence type="ECO:0000256" key="1">
    <source>
        <dbReference type="ARBA" id="ARBA00004613"/>
    </source>
</evidence>
<protein>
    <recommendedName>
        <fullName evidence="6">Calcium-binding protein</fullName>
    </recommendedName>
</protein>
<feature type="region of interest" description="Disordered" evidence="3">
    <location>
        <begin position="257"/>
        <end position="295"/>
    </location>
</feature>
<evidence type="ECO:0000313" key="5">
    <source>
        <dbReference type="Proteomes" id="UP000826300"/>
    </source>
</evidence>
<evidence type="ECO:0000256" key="3">
    <source>
        <dbReference type="SAM" id="MobiDB-lite"/>
    </source>
</evidence>
<dbReference type="PRINTS" id="PR00313">
    <property type="entry name" value="CABNDNGRPT"/>
</dbReference>
<dbReference type="RefSeq" id="WP_220662318.1">
    <property type="nucleotide sequence ID" value="NZ_CP069370.1"/>
</dbReference>
<organism evidence="4 5">
    <name type="scientific">Neotabrizicola shimadae</name>
    <dbReference type="NCBI Taxonomy" id="2807096"/>
    <lineage>
        <taxon>Bacteria</taxon>
        <taxon>Pseudomonadati</taxon>
        <taxon>Pseudomonadota</taxon>
        <taxon>Alphaproteobacteria</taxon>
        <taxon>Rhodobacterales</taxon>
        <taxon>Paracoccaceae</taxon>
        <taxon>Neotabrizicola</taxon>
    </lineage>
</organism>
<dbReference type="Pfam" id="PF00353">
    <property type="entry name" value="HemolysinCabind"/>
    <property type="match status" value="5"/>
</dbReference>
<evidence type="ECO:0008006" key="6">
    <source>
        <dbReference type="Google" id="ProtNLM"/>
    </source>
</evidence>
<dbReference type="InterPro" id="IPR011049">
    <property type="entry name" value="Serralysin-like_metalloprot_C"/>
</dbReference>
<dbReference type="GO" id="GO:0005576">
    <property type="term" value="C:extracellular region"/>
    <property type="evidence" value="ECO:0007669"/>
    <property type="project" value="UniProtKB-SubCell"/>
</dbReference>
<evidence type="ECO:0000313" key="4">
    <source>
        <dbReference type="EMBL" id="QYZ70102.1"/>
    </source>
</evidence>
<dbReference type="PANTHER" id="PTHR38340:SF1">
    <property type="entry name" value="S-LAYER PROTEIN"/>
    <property type="match status" value="1"/>
</dbReference>
<evidence type="ECO:0000256" key="2">
    <source>
        <dbReference type="ARBA" id="ARBA00022525"/>
    </source>
</evidence>
<sequence>MPSFLQFWSVPYRDIAETLFMGGTTVTSSDSTQFTLTNGTYTVRVSGTNLSFDANGRMLTGEIDHYNTYEGDPSLGKAVMIADSNFTLLDRDTFNAAFDLARAGSMRAAVNLVMADWAQENYSHTNYSGGYMKGTIRGDNLFGGGPSDFIFGGIGEDVIVLGSGHDEGYGGVDRDWIYGGSGDDLIYGGAGDDNIWADDFGPAYLGDDEAYGGAGNDGLTGGRGRDSLFGGADNDFLNGERDNDLLNGGTGNDSIRGGAGFDTLTGGDGNDSLDGGIDNDRLSGGDGDDFAMGGQGDDRIDGGAGNDTLQGHAGVDSLFGGDGNDTLNGGLGSDEMTGGQGADRFVISGADTQPFTDYIDDFELGVDTILFANFGLSSTDELLALGIDTADGVLFTLSPNRWVVVAGVEVLQLSGSDDLIVS</sequence>
<dbReference type="EMBL" id="CP069370">
    <property type="protein sequence ID" value="QYZ70102.1"/>
    <property type="molecule type" value="Genomic_DNA"/>
</dbReference>
<accession>A0A8G0ZWC6</accession>
<name>A0A8G0ZWC6_9RHOB</name>
<dbReference type="Proteomes" id="UP000826300">
    <property type="component" value="Chromosome"/>
</dbReference>
<keyword evidence="2" id="KW-0964">Secreted</keyword>
<dbReference type="InterPro" id="IPR050557">
    <property type="entry name" value="RTX_toxin/Mannuronan_C5-epim"/>
</dbReference>
<dbReference type="Gene3D" id="2.150.10.10">
    <property type="entry name" value="Serralysin-like metalloprotease, C-terminal"/>
    <property type="match status" value="3"/>
</dbReference>
<dbReference type="AlphaFoldDB" id="A0A8G0ZWC6"/>
<dbReference type="KEGG" id="nsm:JO391_00760"/>
<gene>
    <name evidence="4" type="ORF">JO391_00760</name>
</gene>
<dbReference type="InterPro" id="IPR001343">
    <property type="entry name" value="Hemolysn_Ca-bd"/>
</dbReference>
<dbReference type="GO" id="GO:0005509">
    <property type="term" value="F:calcium ion binding"/>
    <property type="evidence" value="ECO:0007669"/>
    <property type="project" value="InterPro"/>
</dbReference>